<accession>A0A401LGL4</accession>
<dbReference type="EMBL" id="BHVZ01000014">
    <property type="protein sequence ID" value="GCB30653.1"/>
    <property type="molecule type" value="Genomic_DNA"/>
</dbReference>
<gene>
    <name evidence="1" type="ORF">KGMB03357_23140</name>
</gene>
<organism evidence="1 2">
    <name type="scientific">Anaerotignum faecicola</name>
    <dbReference type="NCBI Taxonomy" id="2358141"/>
    <lineage>
        <taxon>Bacteria</taxon>
        <taxon>Bacillati</taxon>
        <taxon>Bacillota</taxon>
        <taxon>Clostridia</taxon>
        <taxon>Lachnospirales</taxon>
        <taxon>Anaerotignaceae</taxon>
        <taxon>Anaerotignum</taxon>
    </lineage>
</organism>
<dbReference type="Proteomes" id="UP000287361">
    <property type="component" value="Unassembled WGS sequence"/>
</dbReference>
<keyword evidence="2" id="KW-1185">Reference proteome</keyword>
<protein>
    <submittedName>
        <fullName evidence="1">Uncharacterized protein</fullName>
    </submittedName>
</protein>
<name>A0A401LGL4_9FIRM</name>
<sequence length="55" mass="6072">MLFSGDEGGKGVIKRVGLDFLSEKIRSGLKTVPFLKKKCAIIGQMAERKCFYGYG</sequence>
<dbReference type="AlphaFoldDB" id="A0A401LGL4"/>
<comment type="caution">
    <text evidence="1">The sequence shown here is derived from an EMBL/GenBank/DDBJ whole genome shotgun (WGS) entry which is preliminary data.</text>
</comment>
<evidence type="ECO:0000313" key="1">
    <source>
        <dbReference type="EMBL" id="GCB30653.1"/>
    </source>
</evidence>
<reference evidence="1 2" key="1">
    <citation type="submission" date="2018-10" db="EMBL/GenBank/DDBJ databases">
        <title>Draft Genome Sequence of Anaerotignum sp. KCTC 15736.</title>
        <authorList>
            <person name="Choi S.H."/>
            <person name="Kim J.S."/>
            <person name="Kang S.W."/>
            <person name="Lee J.S."/>
            <person name="Park S.H."/>
        </authorList>
    </citation>
    <scope>NUCLEOTIDE SEQUENCE [LARGE SCALE GENOMIC DNA]</scope>
    <source>
        <strain evidence="1 2">KCTC 15736</strain>
    </source>
</reference>
<evidence type="ECO:0000313" key="2">
    <source>
        <dbReference type="Proteomes" id="UP000287361"/>
    </source>
</evidence>
<proteinExistence type="predicted"/>